<dbReference type="RefSeq" id="WP_264514927.1">
    <property type="nucleotide sequence ID" value="NZ_JAPDDR010000009.1"/>
</dbReference>
<keyword evidence="1" id="KW-0472">Membrane</keyword>
<proteinExistence type="predicted"/>
<evidence type="ECO:0000313" key="2">
    <source>
        <dbReference type="EMBL" id="MCW1915379.1"/>
    </source>
</evidence>
<comment type="caution">
    <text evidence="2">The sequence shown here is derived from an EMBL/GenBank/DDBJ whole genome shotgun (WGS) entry which is preliminary data.</text>
</comment>
<keyword evidence="1" id="KW-1133">Transmembrane helix</keyword>
<evidence type="ECO:0000256" key="1">
    <source>
        <dbReference type="SAM" id="Phobius"/>
    </source>
</evidence>
<evidence type="ECO:0000313" key="3">
    <source>
        <dbReference type="Proteomes" id="UP001165653"/>
    </source>
</evidence>
<keyword evidence="3" id="KW-1185">Reference proteome</keyword>
<keyword evidence="1" id="KW-0812">Transmembrane</keyword>
<name>A0ABT3G6A8_9BACT</name>
<organism evidence="2 3">
    <name type="scientific">Luteolibacter rhizosphaerae</name>
    <dbReference type="NCBI Taxonomy" id="2989719"/>
    <lineage>
        <taxon>Bacteria</taxon>
        <taxon>Pseudomonadati</taxon>
        <taxon>Verrucomicrobiota</taxon>
        <taxon>Verrucomicrobiia</taxon>
        <taxon>Verrucomicrobiales</taxon>
        <taxon>Verrucomicrobiaceae</taxon>
        <taxon>Luteolibacter</taxon>
    </lineage>
</organism>
<feature type="transmembrane region" description="Helical" evidence="1">
    <location>
        <begin position="7"/>
        <end position="30"/>
    </location>
</feature>
<dbReference type="Proteomes" id="UP001165653">
    <property type="component" value="Unassembled WGS sequence"/>
</dbReference>
<gene>
    <name evidence="2" type="ORF">OJ996_17475</name>
</gene>
<reference evidence="2" key="1">
    <citation type="submission" date="2022-10" db="EMBL/GenBank/DDBJ databases">
        <title>Luteolibacter sp. GHJ8, whole genome shotgun sequencing project.</title>
        <authorList>
            <person name="Zhao G."/>
            <person name="Shen L."/>
        </authorList>
    </citation>
    <scope>NUCLEOTIDE SEQUENCE</scope>
    <source>
        <strain evidence="2">GHJ8</strain>
    </source>
</reference>
<accession>A0ABT3G6A8</accession>
<dbReference type="EMBL" id="JAPDDR010000009">
    <property type="protein sequence ID" value="MCW1915379.1"/>
    <property type="molecule type" value="Genomic_DNA"/>
</dbReference>
<protein>
    <submittedName>
        <fullName evidence="2">Uncharacterized protein</fullName>
    </submittedName>
</protein>
<sequence>MKAPGKRILGIGLAVLVAFFVLVFLAVVLWRHQPAPHLPAFDSASLFRHDIALEGLVKQELPSADLGRLRSELEAADFDREPMKWVFVGQLELRQDGVKVLNITLFRGSGDFLPVQIGGHYYRLQSPGMLGELLKTKDLRSD</sequence>